<evidence type="ECO:0000256" key="5">
    <source>
        <dbReference type="ARBA" id="ARBA00022989"/>
    </source>
</evidence>
<organism evidence="9 10">
    <name type="scientific">Mycobacterium talmoniae</name>
    <dbReference type="NCBI Taxonomy" id="1858794"/>
    <lineage>
        <taxon>Bacteria</taxon>
        <taxon>Bacillati</taxon>
        <taxon>Actinomycetota</taxon>
        <taxon>Actinomycetes</taxon>
        <taxon>Mycobacteriales</taxon>
        <taxon>Mycobacteriaceae</taxon>
        <taxon>Mycobacterium</taxon>
    </lineage>
</organism>
<dbReference type="InterPro" id="IPR018584">
    <property type="entry name" value="GT87"/>
</dbReference>
<gene>
    <name evidence="9" type="primary">pimE_2</name>
    <name evidence="9" type="ORF">C1Y40_05202</name>
</gene>
<evidence type="ECO:0000256" key="8">
    <source>
        <dbReference type="SAM" id="Phobius"/>
    </source>
</evidence>
<feature type="transmembrane region" description="Helical" evidence="8">
    <location>
        <begin position="295"/>
        <end position="316"/>
    </location>
</feature>
<comment type="similarity">
    <text evidence="7">Belongs to the glycosyltransferase 87 family.</text>
</comment>
<comment type="caution">
    <text evidence="9">The sequence shown here is derived from an EMBL/GenBank/DDBJ whole genome shotgun (WGS) entry which is preliminary data.</text>
</comment>
<proteinExistence type="inferred from homology"/>
<dbReference type="EC" id="2.4.1.-" evidence="9"/>
<feature type="transmembrane region" description="Helical" evidence="8">
    <location>
        <begin position="336"/>
        <end position="355"/>
    </location>
</feature>
<dbReference type="AlphaFoldDB" id="A0A2S8BD89"/>
<feature type="transmembrane region" description="Helical" evidence="8">
    <location>
        <begin position="15"/>
        <end position="36"/>
    </location>
</feature>
<name>A0A2S8BD89_9MYCO</name>
<feature type="transmembrane region" description="Helical" evidence="8">
    <location>
        <begin position="174"/>
        <end position="198"/>
    </location>
</feature>
<dbReference type="Proteomes" id="UP000238296">
    <property type="component" value="Unassembled WGS sequence"/>
</dbReference>
<feature type="transmembrane region" description="Helical" evidence="8">
    <location>
        <begin position="205"/>
        <end position="224"/>
    </location>
</feature>
<feature type="transmembrane region" description="Helical" evidence="8">
    <location>
        <begin position="127"/>
        <end position="143"/>
    </location>
</feature>
<protein>
    <submittedName>
        <fullName evidence="9">Polyprenol-phosphate-mannose-dependent alpha-(1-2)-phosphatidylinositol pentamannoside mannosyltransferase</fullName>
        <ecNumber evidence="9">2.4.1.-</ecNumber>
    </submittedName>
</protein>
<sequence>MGGANRTLVVRRPALLVLAAWAAASVTLLVTTVPLWKKWVGLFAGGIDLEVYRVGAEQVFRAGGSLYDGPLVGHLYYIYTPFAALTFLPMQLLPHGSEKYVWMGINVALLVAAVLRCWQLLGYRISRGVVGVSVLLALICLFLDPVRSTLFWGQINLVLLLLVLWDTGQPHTSRLAGVGVGLAAGIKLTPAYFLLYYLALRRWRAAAVAVGTVAATIGLGFAVLPRDSWKFWTGTFFDSTRIARTTHLSNQSLRGALARLAGGTPPAWWWPVAALAVTVVALGIAVALYRGGERLLAVTVVGLGSTAVSPFSWMHHWVWFVPLMVYLVHRALHARWWWLGVAAVFVVMGTWPHTYPYDRTPRLGLYLFPPTWLPKLVVANLYLVVYAVILVGAAVIAVTARRSQVVGEIGGEPAVGPDGEQHAGGAVHLPGELAPTLLAEVADGDGLAEFGRRR</sequence>
<keyword evidence="3 9" id="KW-0808">Transferase</keyword>
<keyword evidence="5 8" id="KW-1133">Transmembrane helix</keyword>
<reference evidence="9 10" key="1">
    <citation type="journal article" date="2017" name="Int. J. Syst. Evol. Microbiol.">
        <title>Mycobacterium talmoniae sp. nov., a slowly growing mycobacterium isolated from human respiratory samples.</title>
        <authorList>
            <person name="Davidson R.M."/>
            <person name="DeGroote M.A."/>
            <person name="Marola J.L."/>
            <person name="Buss S."/>
            <person name="Jones V."/>
            <person name="McNeil M.R."/>
            <person name="Freifeld A.G."/>
            <person name="Elaine Epperson L."/>
            <person name="Hasan N.A."/>
            <person name="Jackson M."/>
            <person name="Iwen P.C."/>
            <person name="Salfinger M."/>
            <person name="Strong M."/>
        </authorList>
    </citation>
    <scope>NUCLEOTIDE SEQUENCE [LARGE SCALE GENOMIC DNA]</scope>
    <source>
        <strain evidence="9 10">ATCC BAA-2683</strain>
    </source>
</reference>
<feature type="transmembrane region" description="Helical" evidence="8">
    <location>
        <begin position="75"/>
        <end position="93"/>
    </location>
</feature>
<dbReference type="GO" id="GO:0005886">
    <property type="term" value="C:plasma membrane"/>
    <property type="evidence" value="ECO:0007669"/>
    <property type="project" value="UniProtKB-SubCell"/>
</dbReference>
<evidence type="ECO:0000256" key="2">
    <source>
        <dbReference type="ARBA" id="ARBA00022475"/>
    </source>
</evidence>
<dbReference type="EMBL" id="PPEA01000747">
    <property type="protein sequence ID" value="PQM44637.1"/>
    <property type="molecule type" value="Genomic_DNA"/>
</dbReference>
<evidence type="ECO:0000256" key="1">
    <source>
        <dbReference type="ARBA" id="ARBA00004651"/>
    </source>
</evidence>
<keyword evidence="6 8" id="KW-0472">Membrane</keyword>
<evidence type="ECO:0000256" key="3">
    <source>
        <dbReference type="ARBA" id="ARBA00022679"/>
    </source>
</evidence>
<keyword evidence="4 8" id="KW-0812">Transmembrane</keyword>
<keyword evidence="9" id="KW-0328">Glycosyltransferase</keyword>
<feature type="transmembrane region" description="Helical" evidence="8">
    <location>
        <begin position="268"/>
        <end position="288"/>
    </location>
</feature>
<dbReference type="GO" id="GO:0016758">
    <property type="term" value="F:hexosyltransferase activity"/>
    <property type="evidence" value="ECO:0007669"/>
    <property type="project" value="InterPro"/>
</dbReference>
<dbReference type="Pfam" id="PF09594">
    <property type="entry name" value="GT87"/>
    <property type="match status" value="1"/>
</dbReference>
<evidence type="ECO:0000313" key="10">
    <source>
        <dbReference type="Proteomes" id="UP000238296"/>
    </source>
</evidence>
<feature type="transmembrane region" description="Helical" evidence="8">
    <location>
        <begin position="100"/>
        <end position="121"/>
    </location>
</feature>
<evidence type="ECO:0000256" key="6">
    <source>
        <dbReference type="ARBA" id="ARBA00023136"/>
    </source>
</evidence>
<evidence type="ECO:0000313" key="9">
    <source>
        <dbReference type="EMBL" id="PQM44637.1"/>
    </source>
</evidence>
<evidence type="ECO:0000256" key="4">
    <source>
        <dbReference type="ARBA" id="ARBA00022692"/>
    </source>
</evidence>
<comment type="subcellular location">
    <subcellularLocation>
        <location evidence="1">Cell membrane</location>
        <topology evidence="1">Multi-pass membrane protein</topology>
    </subcellularLocation>
</comment>
<feature type="transmembrane region" description="Helical" evidence="8">
    <location>
        <begin position="376"/>
        <end position="398"/>
    </location>
</feature>
<feature type="transmembrane region" description="Helical" evidence="8">
    <location>
        <begin position="150"/>
        <end position="168"/>
    </location>
</feature>
<accession>A0A2S8BD89</accession>
<evidence type="ECO:0000256" key="7">
    <source>
        <dbReference type="ARBA" id="ARBA00024033"/>
    </source>
</evidence>
<keyword evidence="2" id="KW-1003">Cell membrane</keyword>